<dbReference type="Proteomes" id="UP000054018">
    <property type="component" value="Unassembled WGS sequence"/>
</dbReference>
<evidence type="ECO:0000256" key="1">
    <source>
        <dbReference type="SAM" id="MobiDB-lite"/>
    </source>
</evidence>
<dbReference type="EMBL" id="KN834025">
    <property type="protein sequence ID" value="KIK13032.1"/>
    <property type="molecule type" value="Genomic_DNA"/>
</dbReference>
<reference evidence="3 4" key="1">
    <citation type="submission" date="2014-04" db="EMBL/GenBank/DDBJ databases">
        <authorList>
            <consortium name="DOE Joint Genome Institute"/>
            <person name="Kuo A."/>
            <person name="Kohler A."/>
            <person name="Costa M.D."/>
            <person name="Nagy L.G."/>
            <person name="Floudas D."/>
            <person name="Copeland A."/>
            <person name="Barry K.W."/>
            <person name="Cichocki N."/>
            <person name="Veneault-Fourrey C."/>
            <person name="LaButti K."/>
            <person name="Lindquist E.A."/>
            <person name="Lipzen A."/>
            <person name="Lundell T."/>
            <person name="Morin E."/>
            <person name="Murat C."/>
            <person name="Sun H."/>
            <person name="Tunlid A."/>
            <person name="Henrissat B."/>
            <person name="Grigoriev I.V."/>
            <person name="Hibbett D.S."/>
            <person name="Martin F."/>
            <person name="Nordberg H.P."/>
            <person name="Cantor M.N."/>
            <person name="Hua S.X."/>
        </authorList>
    </citation>
    <scope>NUCLEOTIDE SEQUENCE [LARGE SCALE GENOMIC DNA]</scope>
    <source>
        <strain evidence="3 4">441</strain>
    </source>
</reference>
<evidence type="ECO:0000313" key="4">
    <source>
        <dbReference type="Proteomes" id="UP000054018"/>
    </source>
</evidence>
<keyword evidence="2" id="KW-0812">Transmembrane</keyword>
<feature type="transmembrane region" description="Helical" evidence="2">
    <location>
        <begin position="104"/>
        <end position="124"/>
    </location>
</feature>
<protein>
    <submittedName>
        <fullName evidence="3">Uncharacterized protein</fullName>
    </submittedName>
</protein>
<accession>A0A0C9YRX2</accession>
<keyword evidence="4" id="KW-1185">Reference proteome</keyword>
<feature type="compositionally biased region" description="Low complexity" evidence="1">
    <location>
        <begin position="38"/>
        <end position="61"/>
    </location>
</feature>
<proteinExistence type="predicted"/>
<reference evidence="4" key="2">
    <citation type="submission" date="2015-01" db="EMBL/GenBank/DDBJ databases">
        <title>Evolutionary Origins and Diversification of the Mycorrhizal Mutualists.</title>
        <authorList>
            <consortium name="DOE Joint Genome Institute"/>
            <consortium name="Mycorrhizal Genomics Consortium"/>
            <person name="Kohler A."/>
            <person name="Kuo A."/>
            <person name="Nagy L.G."/>
            <person name="Floudas D."/>
            <person name="Copeland A."/>
            <person name="Barry K.W."/>
            <person name="Cichocki N."/>
            <person name="Veneault-Fourrey C."/>
            <person name="LaButti K."/>
            <person name="Lindquist E.A."/>
            <person name="Lipzen A."/>
            <person name="Lundell T."/>
            <person name="Morin E."/>
            <person name="Murat C."/>
            <person name="Riley R."/>
            <person name="Ohm R."/>
            <person name="Sun H."/>
            <person name="Tunlid A."/>
            <person name="Henrissat B."/>
            <person name="Grigoriev I.V."/>
            <person name="Hibbett D.S."/>
            <person name="Martin F."/>
        </authorList>
    </citation>
    <scope>NUCLEOTIDE SEQUENCE [LARGE SCALE GENOMIC DNA]</scope>
    <source>
        <strain evidence="4">441</strain>
    </source>
</reference>
<keyword evidence="2" id="KW-1133">Transmembrane helix</keyword>
<organism evidence="3 4">
    <name type="scientific">Pisolithus microcarpus 441</name>
    <dbReference type="NCBI Taxonomy" id="765257"/>
    <lineage>
        <taxon>Eukaryota</taxon>
        <taxon>Fungi</taxon>
        <taxon>Dikarya</taxon>
        <taxon>Basidiomycota</taxon>
        <taxon>Agaricomycotina</taxon>
        <taxon>Agaricomycetes</taxon>
        <taxon>Agaricomycetidae</taxon>
        <taxon>Boletales</taxon>
        <taxon>Sclerodermatineae</taxon>
        <taxon>Pisolithaceae</taxon>
        <taxon>Pisolithus</taxon>
    </lineage>
</organism>
<sequence length="127" mass="14059">MHDAEANTSKYQLWLDARAREQAKWPCTDRGTPTVDNQSTPPSTSRQTPSTSVVHTTSASVLPTQKRQHSESHGTTTDAGADDQVANEGTRWLRQQAWYVGDGWMSRLIVISYPAAMAFVIRALSVQ</sequence>
<evidence type="ECO:0000256" key="2">
    <source>
        <dbReference type="SAM" id="Phobius"/>
    </source>
</evidence>
<evidence type="ECO:0000313" key="3">
    <source>
        <dbReference type="EMBL" id="KIK13032.1"/>
    </source>
</evidence>
<dbReference type="AlphaFoldDB" id="A0A0C9YRX2"/>
<dbReference type="HOGENOM" id="CLU_2224275_0_0_1"/>
<keyword evidence="2" id="KW-0472">Membrane</keyword>
<feature type="region of interest" description="Disordered" evidence="1">
    <location>
        <begin position="22"/>
        <end position="87"/>
    </location>
</feature>
<name>A0A0C9YRX2_9AGAM</name>
<gene>
    <name evidence="3" type="ORF">PISMIDRAFT_689017</name>
</gene>